<feature type="compositionally biased region" description="Low complexity" evidence="1">
    <location>
        <begin position="63"/>
        <end position="80"/>
    </location>
</feature>
<accession>A0ABR2KQV1</accession>
<feature type="compositionally biased region" description="Polar residues" evidence="1">
    <location>
        <begin position="229"/>
        <end position="251"/>
    </location>
</feature>
<gene>
    <name evidence="2" type="ORF">M9Y10_021831</name>
</gene>
<feature type="compositionally biased region" description="Polar residues" evidence="1">
    <location>
        <begin position="500"/>
        <end position="516"/>
    </location>
</feature>
<feature type="compositionally biased region" description="Polar residues" evidence="1">
    <location>
        <begin position="165"/>
        <end position="176"/>
    </location>
</feature>
<keyword evidence="3" id="KW-1185">Reference proteome</keyword>
<organism evidence="2 3">
    <name type="scientific">Tritrichomonas musculus</name>
    <dbReference type="NCBI Taxonomy" id="1915356"/>
    <lineage>
        <taxon>Eukaryota</taxon>
        <taxon>Metamonada</taxon>
        <taxon>Parabasalia</taxon>
        <taxon>Tritrichomonadida</taxon>
        <taxon>Tritrichomonadidae</taxon>
        <taxon>Tritrichomonas</taxon>
    </lineage>
</organism>
<feature type="region of interest" description="Disordered" evidence="1">
    <location>
        <begin position="489"/>
        <end position="541"/>
    </location>
</feature>
<feature type="compositionally biased region" description="Polar residues" evidence="1">
    <location>
        <begin position="185"/>
        <end position="218"/>
    </location>
</feature>
<feature type="compositionally biased region" description="Polar residues" evidence="1">
    <location>
        <begin position="621"/>
        <end position="631"/>
    </location>
</feature>
<feature type="region of interest" description="Disordered" evidence="1">
    <location>
        <begin position="568"/>
        <end position="685"/>
    </location>
</feature>
<reference evidence="2 3" key="1">
    <citation type="submission" date="2024-04" db="EMBL/GenBank/DDBJ databases">
        <title>Tritrichomonas musculus Genome.</title>
        <authorList>
            <person name="Alves-Ferreira E."/>
            <person name="Grigg M."/>
            <person name="Lorenzi H."/>
            <person name="Galac M."/>
        </authorList>
    </citation>
    <scope>NUCLEOTIDE SEQUENCE [LARGE SCALE GENOMIC DNA]</scope>
    <source>
        <strain evidence="2 3">EAF2021</strain>
    </source>
</reference>
<protein>
    <submittedName>
        <fullName evidence="2">Uncharacterized protein</fullName>
    </submittedName>
</protein>
<sequence length="753" mass="84372">MSRYNKTNNYLNSSDDEDPLLAGQINTVMDYRNELAGKQCSKFTPHTADYYLTHDFSNELNGAASTSTTRASTTSRTTSRVTGGNPYLDDNFVEAQLAAAGLNNAGNSYQRRATSATTSPFKGSTPWHLPNPRDEDLALAGEINTIVDLREELQAKQGAAAKGNRFNNYLNNSAPNASPEIRRTSVGNPRLNSSYYDQDDLNQVTRTSRGNPRLNSSYYDDLDARQVRRTSTGDPRLNSSNFYEEQNTVRRTSNEDPRLHPSYLLDNEPSQVRRTSTGDPRLQSSYFMGDEQSQVRRTSTGNPRLQQSYFDGAEETQIRRTSKGNPRLNSSYFDNAKAAYEESEVENTIPWHTPDPDMEDQCLAGQMNVLIDYRNELDAKKGAASTGRRVGFSEPTSPQPSYSRSRYGQSSGYGRNGAEFDGGIASFDEAADYRTSRRSLPARGQFAFSDDESERESVPWHLPDEGDEDLCLASQINTIIDYRNELKEKQARGSRGKPLMSQQLLSGTTNDLNSSYDLAAGPSRSRGYPPQVESVPWHLPDEGDEDLCLASQINTIIDYRNELKAKNAALHPPSRRAQAGPFPYDRNAPSTMPKPQRVEPRPQPKPINRQPMPKPQPQPQRSSYSHYSTPASPYRAAPQQQTTTGYSSLRSQAPAPAPIPQRQSTSSYRPVQQPQRQYTSYQNESQINYKYVTNNDQESSDEEVSLEEYDASNSLSDERIREKNYAYSKKSDGNRLHKALAHLDNASRILDSV</sequence>
<feature type="region of interest" description="Disordered" evidence="1">
    <location>
        <begin position="165"/>
        <end position="285"/>
    </location>
</feature>
<dbReference type="EMBL" id="JAPFFF010000003">
    <property type="protein sequence ID" value="KAK8893411.1"/>
    <property type="molecule type" value="Genomic_DNA"/>
</dbReference>
<proteinExistence type="predicted"/>
<evidence type="ECO:0000313" key="3">
    <source>
        <dbReference type="Proteomes" id="UP001470230"/>
    </source>
</evidence>
<feature type="region of interest" description="Disordered" evidence="1">
    <location>
        <begin position="63"/>
        <end position="83"/>
    </location>
</feature>
<feature type="compositionally biased region" description="Low complexity" evidence="1">
    <location>
        <begin position="401"/>
        <end position="413"/>
    </location>
</feature>
<evidence type="ECO:0000313" key="2">
    <source>
        <dbReference type="EMBL" id="KAK8893411.1"/>
    </source>
</evidence>
<dbReference type="Proteomes" id="UP001470230">
    <property type="component" value="Unassembled WGS sequence"/>
</dbReference>
<feature type="compositionally biased region" description="Polar residues" evidence="1">
    <location>
        <begin position="268"/>
        <end position="285"/>
    </location>
</feature>
<feature type="compositionally biased region" description="Polar residues" evidence="1">
    <location>
        <begin position="638"/>
        <end position="651"/>
    </location>
</feature>
<evidence type="ECO:0000256" key="1">
    <source>
        <dbReference type="SAM" id="MobiDB-lite"/>
    </source>
</evidence>
<comment type="caution">
    <text evidence="2">The sequence shown here is derived from an EMBL/GenBank/DDBJ whole genome shotgun (WGS) entry which is preliminary data.</text>
</comment>
<name>A0ABR2KQV1_9EUKA</name>
<feature type="compositionally biased region" description="Polar residues" evidence="1">
    <location>
        <begin position="661"/>
        <end position="685"/>
    </location>
</feature>
<feature type="region of interest" description="Disordered" evidence="1">
    <location>
        <begin position="382"/>
        <end position="415"/>
    </location>
</feature>